<accession>A0A9W7CBI0</accession>
<feature type="transmembrane region" description="Helical" evidence="6">
    <location>
        <begin position="280"/>
        <end position="300"/>
    </location>
</feature>
<name>A0A9W7CBI0_9STRA</name>
<evidence type="ECO:0000256" key="3">
    <source>
        <dbReference type="ARBA" id="ARBA00022692"/>
    </source>
</evidence>
<comment type="similarity">
    <text evidence="2">Belongs to the TMEM19 family.</text>
</comment>
<evidence type="ECO:0000256" key="2">
    <source>
        <dbReference type="ARBA" id="ARBA00009012"/>
    </source>
</evidence>
<evidence type="ECO:0000256" key="5">
    <source>
        <dbReference type="ARBA" id="ARBA00023136"/>
    </source>
</evidence>
<dbReference type="AlphaFoldDB" id="A0A9W7CBI0"/>
<reference evidence="8" key="1">
    <citation type="journal article" date="2023" name="Commun. Biol.">
        <title>Genome analysis of Parmales, the sister group of diatoms, reveals the evolutionary specialization of diatoms from phago-mixotrophs to photoautotrophs.</title>
        <authorList>
            <person name="Ban H."/>
            <person name="Sato S."/>
            <person name="Yoshikawa S."/>
            <person name="Yamada K."/>
            <person name="Nakamura Y."/>
            <person name="Ichinomiya M."/>
            <person name="Sato N."/>
            <person name="Blanc-Mathieu R."/>
            <person name="Endo H."/>
            <person name="Kuwata A."/>
            <person name="Ogata H."/>
        </authorList>
    </citation>
    <scope>NUCLEOTIDE SEQUENCE [LARGE SCALE GENOMIC DNA]</scope>
    <source>
        <strain evidence="8">NIES 3699</strain>
    </source>
</reference>
<evidence type="ECO:0000313" key="8">
    <source>
        <dbReference type="Proteomes" id="UP001165160"/>
    </source>
</evidence>
<keyword evidence="8" id="KW-1185">Reference proteome</keyword>
<feature type="transmembrane region" description="Helical" evidence="6">
    <location>
        <begin position="254"/>
        <end position="273"/>
    </location>
</feature>
<keyword evidence="3 6" id="KW-0812">Transmembrane</keyword>
<dbReference type="GO" id="GO:0016020">
    <property type="term" value="C:membrane"/>
    <property type="evidence" value="ECO:0007669"/>
    <property type="project" value="UniProtKB-SubCell"/>
</dbReference>
<feature type="transmembrane region" description="Helical" evidence="6">
    <location>
        <begin position="312"/>
        <end position="330"/>
    </location>
</feature>
<evidence type="ECO:0000256" key="1">
    <source>
        <dbReference type="ARBA" id="ARBA00004141"/>
    </source>
</evidence>
<evidence type="ECO:0000256" key="4">
    <source>
        <dbReference type="ARBA" id="ARBA00022989"/>
    </source>
</evidence>
<evidence type="ECO:0000256" key="6">
    <source>
        <dbReference type="SAM" id="Phobius"/>
    </source>
</evidence>
<evidence type="ECO:0000313" key="7">
    <source>
        <dbReference type="EMBL" id="GMI06887.1"/>
    </source>
</evidence>
<protein>
    <submittedName>
        <fullName evidence="7">Uncharacterized protein</fullName>
    </submittedName>
</protein>
<dbReference type="InterPro" id="IPR002794">
    <property type="entry name" value="DUF92_TMEM19"/>
</dbReference>
<dbReference type="PANTHER" id="PTHR13353">
    <property type="entry name" value="TRANSMEMBRANE PROTEIN 19"/>
    <property type="match status" value="1"/>
</dbReference>
<comment type="caution">
    <text evidence="7">The sequence shown here is derived from an EMBL/GenBank/DDBJ whole genome shotgun (WGS) entry which is preliminary data.</text>
</comment>
<organism evidence="7 8">
    <name type="scientific">Triparma verrucosa</name>
    <dbReference type="NCBI Taxonomy" id="1606542"/>
    <lineage>
        <taxon>Eukaryota</taxon>
        <taxon>Sar</taxon>
        <taxon>Stramenopiles</taxon>
        <taxon>Ochrophyta</taxon>
        <taxon>Bolidophyceae</taxon>
        <taxon>Parmales</taxon>
        <taxon>Triparmaceae</taxon>
        <taxon>Triparma</taxon>
    </lineage>
</organism>
<keyword evidence="5 6" id="KW-0472">Membrane</keyword>
<comment type="subcellular location">
    <subcellularLocation>
        <location evidence="1">Membrane</location>
        <topology evidence="1">Multi-pass membrane protein</topology>
    </subcellularLocation>
</comment>
<proteinExistence type="inferred from homology"/>
<dbReference type="Pfam" id="PF01940">
    <property type="entry name" value="DUF92"/>
    <property type="match status" value="1"/>
</dbReference>
<dbReference type="PANTHER" id="PTHR13353:SF5">
    <property type="entry name" value="TRANSMEMBRANE PROTEIN 19"/>
    <property type="match status" value="1"/>
</dbReference>
<keyword evidence="4 6" id="KW-1133">Transmembrane helix</keyword>
<dbReference type="EMBL" id="BRXX01000357">
    <property type="protein sequence ID" value="GMI06887.1"/>
    <property type="molecule type" value="Genomic_DNA"/>
</dbReference>
<gene>
    <name evidence="7" type="ORF">TrVE_jg13038</name>
</gene>
<dbReference type="Proteomes" id="UP001165160">
    <property type="component" value="Unassembled WGS sequence"/>
</dbReference>
<sequence>MIDSSSAFISPYRVLKCQMNPIKGKSMSSMSPTILAPQILTQNDAPYDARRSSSLGVVPPSLSTLIPSAAATLIPAIPSSLLPPKPLIPSLINSLLFALSTNKISNHLTPSGLVHAFILASGLSSFGGWTHWSTAVCYFTFGVSVTKFRMSEKTAKGIAEGRGGRRGPENVWGSAAVALVCSLCSAFADATTGECFRVSKKLWELAFVSAFATKLADTFASEIGKGFGKTTFLITTLKRVDPGTEGAVSAEGTAAAVVGGALLAAFALALGVINSKRAFMIATVAAFFATNVESVIGATIQKGWMTNEVVNFVNTLVGAVTAIGLATRFGI</sequence>